<evidence type="ECO:0000256" key="1">
    <source>
        <dbReference type="SAM" id="MobiDB-lite"/>
    </source>
</evidence>
<protein>
    <submittedName>
        <fullName evidence="2">Uncharacterized protein</fullName>
    </submittedName>
</protein>
<accession>A0A2A9NKD7</accession>
<gene>
    <name evidence="2" type="ORF">AMATHDRAFT_64718</name>
</gene>
<reference evidence="2 3" key="1">
    <citation type="submission" date="2014-02" db="EMBL/GenBank/DDBJ databases">
        <title>Transposable element dynamics among asymbiotic and ectomycorrhizal Amanita fungi.</title>
        <authorList>
            <consortium name="DOE Joint Genome Institute"/>
            <person name="Hess J."/>
            <person name="Skrede I."/>
            <person name="Wolfe B."/>
            <person name="LaButti K."/>
            <person name="Ohm R.A."/>
            <person name="Grigoriev I.V."/>
            <person name="Pringle A."/>
        </authorList>
    </citation>
    <scope>NUCLEOTIDE SEQUENCE [LARGE SCALE GENOMIC DNA]</scope>
    <source>
        <strain evidence="2 3">SKay4041</strain>
    </source>
</reference>
<feature type="compositionally biased region" description="Polar residues" evidence="1">
    <location>
        <begin position="103"/>
        <end position="112"/>
    </location>
</feature>
<feature type="region of interest" description="Disordered" evidence="1">
    <location>
        <begin position="68"/>
        <end position="117"/>
    </location>
</feature>
<feature type="region of interest" description="Disordered" evidence="1">
    <location>
        <begin position="155"/>
        <end position="199"/>
    </location>
</feature>
<name>A0A2A9NKD7_9AGAR</name>
<feature type="compositionally biased region" description="Polar residues" evidence="1">
    <location>
        <begin position="164"/>
        <end position="178"/>
    </location>
</feature>
<evidence type="ECO:0000313" key="2">
    <source>
        <dbReference type="EMBL" id="PFH48771.1"/>
    </source>
</evidence>
<keyword evidence="3" id="KW-1185">Reference proteome</keyword>
<dbReference type="AlphaFoldDB" id="A0A2A9NKD7"/>
<dbReference type="EMBL" id="KZ302051">
    <property type="protein sequence ID" value="PFH48771.1"/>
    <property type="molecule type" value="Genomic_DNA"/>
</dbReference>
<dbReference type="Proteomes" id="UP000242287">
    <property type="component" value="Unassembled WGS sequence"/>
</dbReference>
<feature type="compositionally biased region" description="Basic residues" evidence="1">
    <location>
        <begin position="84"/>
        <end position="98"/>
    </location>
</feature>
<sequence>MSNGECTFLGIDPDTLFEQIRSAYKPKEVKQHSDQDEVGSWDDHWYMDIFRGRFSTDSHMFTSSIESLHSGPSFKGIEENTAPKPKRSLPRRNRRRPSKASSVGSTPGTSAVSLPASGDSYNFASRTNDLDAFNDYQQDHEKARSTRQRRVLKSIFKTQRSEQSRNSASQDLADTTYNYHDDHSPMTNNTVSLKEKTKDRNKPFIKLGRKWKSFKQRFRP</sequence>
<evidence type="ECO:0000313" key="3">
    <source>
        <dbReference type="Proteomes" id="UP000242287"/>
    </source>
</evidence>
<organism evidence="2 3">
    <name type="scientific">Amanita thiersii Skay4041</name>
    <dbReference type="NCBI Taxonomy" id="703135"/>
    <lineage>
        <taxon>Eukaryota</taxon>
        <taxon>Fungi</taxon>
        <taxon>Dikarya</taxon>
        <taxon>Basidiomycota</taxon>
        <taxon>Agaricomycotina</taxon>
        <taxon>Agaricomycetes</taxon>
        <taxon>Agaricomycetidae</taxon>
        <taxon>Agaricales</taxon>
        <taxon>Pluteineae</taxon>
        <taxon>Amanitaceae</taxon>
        <taxon>Amanita</taxon>
    </lineage>
</organism>
<proteinExistence type="predicted"/>